<dbReference type="EMBL" id="LJNI01000063">
    <property type="protein sequence ID" value="KPJ72661.1"/>
    <property type="molecule type" value="Genomic_DNA"/>
</dbReference>
<dbReference type="Pfam" id="PF07676">
    <property type="entry name" value="PD40"/>
    <property type="match status" value="3"/>
</dbReference>
<sequence>MMSFRKIIQSTRVKRYYLTTLCLFLLFTCQDEEEIVYVQTCVDRKPSWSPDGQYIAFYRDPADRYMGNTCLTNDGTRDSEDTLQGIRLLDLETLDIVFLVQGYAPDWSPTGGEIVYTIQEFGKIWEINVVTGTTFEITDFMGMNPDWSPDGSQIVCEKTIDNIGIYLIDTIGNITQIYSSAVEPSWHPSGDRLAFLAQLDDHYGICVGDTSGTIIRLICAATGQAYPQYSPDGSKIVYHRLEDASIHVIDTLGNNNIVLATGFDPSWSPDGQKIVYVAADTTETKISFSLWMMDADGSHKEQLTYPDN</sequence>
<dbReference type="InterPro" id="IPR011042">
    <property type="entry name" value="6-blade_b-propeller_TolB-like"/>
</dbReference>
<reference evidence="2 3" key="1">
    <citation type="journal article" date="2015" name="Microbiome">
        <title>Genomic resolution of linkages in carbon, nitrogen, and sulfur cycling among widespread estuary sediment bacteria.</title>
        <authorList>
            <person name="Baker B.J."/>
            <person name="Lazar C.S."/>
            <person name="Teske A.P."/>
            <person name="Dick G.J."/>
        </authorList>
    </citation>
    <scope>NUCLEOTIDE SEQUENCE [LARGE SCALE GENOMIC DNA]</scope>
    <source>
        <strain evidence="2">DG_78</strain>
    </source>
</reference>
<evidence type="ECO:0000256" key="1">
    <source>
        <dbReference type="ARBA" id="ARBA00009820"/>
    </source>
</evidence>
<evidence type="ECO:0008006" key="4">
    <source>
        <dbReference type="Google" id="ProtNLM"/>
    </source>
</evidence>
<gene>
    <name evidence="2" type="ORF">AMJ52_05665</name>
</gene>
<dbReference type="PANTHER" id="PTHR36842">
    <property type="entry name" value="PROTEIN TOLB HOMOLOG"/>
    <property type="match status" value="1"/>
</dbReference>
<proteinExistence type="inferred from homology"/>
<evidence type="ECO:0000313" key="3">
    <source>
        <dbReference type="Proteomes" id="UP000051012"/>
    </source>
</evidence>
<protein>
    <recommendedName>
        <fullName evidence="4">Dipeptidylpeptidase IV N-terminal domain-containing protein</fullName>
    </recommendedName>
</protein>
<dbReference type="Proteomes" id="UP000051012">
    <property type="component" value="Unassembled WGS sequence"/>
</dbReference>
<name>A0A0S7YD10_UNCT6</name>
<dbReference type="InterPro" id="IPR011659">
    <property type="entry name" value="WD40"/>
</dbReference>
<dbReference type="PANTHER" id="PTHR36842:SF1">
    <property type="entry name" value="PROTEIN TOLB"/>
    <property type="match status" value="1"/>
</dbReference>
<dbReference type="Gene3D" id="2.120.10.30">
    <property type="entry name" value="TolB, C-terminal domain"/>
    <property type="match status" value="2"/>
</dbReference>
<comment type="similarity">
    <text evidence="1">Belongs to the TolB family.</text>
</comment>
<comment type="caution">
    <text evidence="2">The sequence shown here is derived from an EMBL/GenBank/DDBJ whole genome shotgun (WGS) entry which is preliminary data.</text>
</comment>
<organism evidence="2 3">
    <name type="scientific">candidate division TA06 bacterium DG_78</name>
    <dbReference type="NCBI Taxonomy" id="1703772"/>
    <lineage>
        <taxon>Bacteria</taxon>
        <taxon>Bacteria division TA06</taxon>
    </lineage>
</organism>
<dbReference type="AlphaFoldDB" id="A0A0S7YD10"/>
<accession>A0A0S7YD10</accession>
<evidence type="ECO:0000313" key="2">
    <source>
        <dbReference type="EMBL" id="KPJ72661.1"/>
    </source>
</evidence>
<dbReference type="SUPFAM" id="SSF82171">
    <property type="entry name" value="DPP6 N-terminal domain-like"/>
    <property type="match status" value="1"/>
</dbReference>